<reference evidence="1 2" key="1">
    <citation type="submission" date="2023-10" db="EMBL/GenBank/DDBJ databases">
        <title>Rubellicoccus peritrichatus gen. nov., sp. nov., isolated from an algae of coral reef tank.</title>
        <authorList>
            <person name="Luo J."/>
        </authorList>
    </citation>
    <scope>NUCLEOTIDE SEQUENCE [LARGE SCALE GENOMIC DNA]</scope>
    <source>
        <strain evidence="1 2">CR14</strain>
    </source>
</reference>
<keyword evidence="2" id="KW-1185">Reference proteome</keyword>
<protein>
    <submittedName>
        <fullName evidence="1">Amuc_1100 family pilus-like protein</fullName>
    </submittedName>
</protein>
<organism evidence="1 2">
    <name type="scientific">Rubellicoccus peritrichatus</name>
    <dbReference type="NCBI Taxonomy" id="3080537"/>
    <lineage>
        <taxon>Bacteria</taxon>
        <taxon>Pseudomonadati</taxon>
        <taxon>Verrucomicrobiota</taxon>
        <taxon>Opitutia</taxon>
        <taxon>Puniceicoccales</taxon>
        <taxon>Cerasicoccaceae</taxon>
        <taxon>Rubellicoccus</taxon>
    </lineage>
</organism>
<dbReference type="AlphaFoldDB" id="A0AAQ3L9K8"/>
<dbReference type="EMBL" id="CP136920">
    <property type="protein sequence ID" value="WOO41885.1"/>
    <property type="molecule type" value="Genomic_DNA"/>
</dbReference>
<name>A0AAQ3L9K8_9BACT</name>
<evidence type="ECO:0000313" key="2">
    <source>
        <dbReference type="Proteomes" id="UP001304300"/>
    </source>
</evidence>
<dbReference type="KEGG" id="puo:RZN69_02210"/>
<dbReference type="Proteomes" id="UP001304300">
    <property type="component" value="Chromosome"/>
</dbReference>
<accession>A0AAQ3L9K8</accession>
<gene>
    <name evidence="1" type="ORF">RZN69_02210</name>
</gene>
<evidence type="ECO:0000313" key="1">
    <source>
        <dbReference type="EMBL" id="WOO41885.1"/>
    </source>
</evidence>
<proteinExistence type="predicted"/>
<sequence length="331" mass="35919">MNFFKKYPAFCSTLIVLLLLFVAGVVFIFLAAGKSEASTKKLSTAERNLKSALALSPAPTDANLAASVENIEALKSTLSQQIAATEGRNPAILESRPPLSSTDMYYDLLAYKNELDKDAKLITPFNAAEPGVAIPEDFNWGFSRFLASGEGEPPPEENISDVFTQKIILNYLLRKLLATGPQSMVSVKREPVVIERPAGAVDARGSSEALEADEFWIGSETASIKGAVETMAFEIGFTGYTQNLRAFLKDIASFELPLVVRSVEVKPVDDSTKVASNNDTDSIFAIFGDIGGDQDTEEQTAAIEENQEPVVDQNISQFSVVVEYIEVKIDA</sequence>